<dbReference type="OrthoDB" id="9757976at2"/>
<reference evidence="2" key="1">
    <citation type="submission" date="2016-10" db="EMBL/GenBank/DDBJ databases">
        <authorList>
            <person name="Varghese N."/>
            <person name="Submissions S."/>
        </authorList>
    </citation>
    <scope>NUCLEOTIDE SEQUENCE [LARGE SCALE GENOMIC DNA]</scope>
    <source>
        <strain evidence="2">DSM 26348</strain>
    </source>
</reference>
<accession>A0A1I3F2U9</accession>
<keyword evidence="2" id="KW-1185">Reference proteome</keyword>
<dbReference type="RefSeq" id="WP_092048921.1">
    <property type="nucleotide sequence ID" value="NZ_FOQD01000005.1"/>
</dbReference>
<dbReference type="AlphaFoldDB" id="A0A1I3F2U9"/>
<protein>
    <submittedName>
        <fullName evidence="1">Uncharacterized protein</fullName>
    </submittedName>
</protein>
<name>A0A1I3F2U9_9PLAN</name>
<proteinExistence type="predicted"/>
<organism evidence="1 2">
    <name type="scientific">Planctomicrobium piriforme</name>
    <dbReference type="NCBI Taxonomy" id="1576369"/>
    <lineage>
        <taxon>Bacteria</taxon>
        <taxon>Pseudomonadati</taxon>
        <taxon>Planctomycetota</taxon>
        <taxon>Planctomycetia</taxon>
        <taxon>Planctomycetales</taxon>
        <taxon>Planctomycetaceae</taxon>
        <taxon>Planctomicrobium</taxon>
    </lineage>
</organism>
<dbReference type="EMBL" id="FOQD01000005">
    <property type="protein sequence ID" value="SFI05595.1"/>
    <property type="molecule type" value="Genomic_DNA"/>
</dbReference>
<sequence>MTDVMEFAHGDRYGDYSGVVFYGPPNDGIWSDRIEVSDIYLDPLFHGILTRAWRASEGESVGRLTSDWNTVSGWSSNAVGRVPVSPEDAAEFSNALSQLDCQDVAEYCVGCTPEECLRCAALIREFIDSRLTNGLALFIEED</sequence>
<gene>
    <name evidence="1" type="ORF">SAMN05421753_10561</name>
</gene>
<evidence type="ECO:0000313" key="1">
    <source>
        <dbReference type="EMBL" id="SFI05595.1"/>
    </source>
</evidence>
<dbReference type="STRING" id="1576369.SAMN05421753_10561"/>
<evidence type="ECO:0000313" key="2">
    <source>
        <dbReference type="Proteomes" id="UP000199518"/>
    </source>
</evidence>
<dbReference type="Proteomes" id="UP000199518">
    <property type="component" value="Unassembled WGS sequence"/>
</dbReference>